<evidence type="ECO:0000259" key="2">
    <source>
        <dbReference type="Pfam" id="PF13548"/>
    </source>
</evidence>
<dbReference type="InterPro" id="IPR025196">
    <property type="entry name" value="DUF4126"/>
</dbReference>
<dbReference type="Pfam" id="PF13548">
    <property type="entry name" value="DUF4126"/>
    <property type="match status" value="1"/>
</dbReference>
<dbReference type="EMBL" id="CP093313">
    <property type="protein sequence ID" value="UWZ82568.1"/>
    <property type="molecule type" value="Genomic_DNA"/>
</dbReference>
<dbReference type="RefSeq" id="WP_260791754.1">
    <property type="nucleotide sequence ID" value="NZ_CP093313.1"/>
</dbReference>
<feature type="chain" id="PRO_5039955525" evidence="1">
    <location>
        <begin position="23"/>
        <end position="169"/>
    </location>
</feature>
<evidence type="ECO:0000256" key="1">
    <source>
        <dbReference type="SAM" id="SignalP"/>
    </source>
</evidence>
<reference evidence="3" key="1">
    <citation type="submission" date="2021-04" db="EMBL/GenBank/DDBJ databases">
        <title>Phylogenetic analysis of Acidobacteriaceae.</title>
        <authorList>
            <person name="Qiu L."/>
            <person name="Zhang Q."/>
        </authorList>
    </citation>
    <scope>NUCLEOTIDE SEQUENCE</scope>
    <source>
        <strain evidence="3">DSM 25168</strain>
    </source>
</reference>
<accession>A0A9J7BIE7</accession>
<sequence>MPLFATFLLGIAAGLRSMSAPAAAVTAARSRNSAGGSSPKLIGNMDATTLFALIAIAEMVADKLPFMPDRKSPPAFAWRVLSGAVSAAAVTAGESVFPLAIIVGGVGAAAGTVGGSAMRSKLAEAFGRDFPAAVIEDAVVLALAAMATKALESPKAASPVVVQQGPAIV</sequence>
<dbReference type="AlphaFoldDB" id="A0A9J7BIE7"/>
<protein>
    <submittedName>
        <fullName evidence="3">DUF4126 family protein</fullName>
    </submittedName>
</protein>
<name>A0A9J7BIE7_9BACT</name>
<evidence type="ECO:0000313" key="3">
    <source>
        <dbReference type="EMBL" id="UWZ82568.1"/>
    </source>
</evidence>
<dbReference type="KEGG" id="orp:MOP44_18585"/>
<gene>
    <name evidence="3" type="ORF">MOP44_18585</name>
</gene>
<feature type="domain" description="DUF4126" evidence="2">
    <location>
        <begin position="4"/>
        <end position="149"/>
    </location>
</feature>
<feature type="signal peptide" evidence="1">
    <location>
        <begin position="1"/>
        <end position="22"/>
    </location>
</feature>
<evidence type="ECO:0000313" key="4">
    <source>
        <dbReference type="Proteomes" id="UP001059380"/>
    </source>
</evidence>
<dbReference type="Proteomes" id="UP001059380">
    <property type="component" value="Chromosome"/>
</dbReference>
<proteinExistence type="predicted"/>
<keyword evidence="1" id="KW-0732">Signal</keyword>
<keyword evidence="4" id="KW-1185">Reference proteome</keyword>
<organism evidence="3 4">
    <name type="scientific">Occallatibacter riparius</name>
    <dbReference type="NCBI Taxonomy" id="1002689"/>
    <lineage>
        <taxon>Bacteria</taxon>
        <taxon>Pseudomonadati</taxon>
        <taxon>Acidobacteriota</taxon>
        <taxon>Terriglobia</taxon>
        <taxon>Terriglobales</taxon>
        <taxon>Acidobacteriaceae</taxon>
        <taxon>Occallatibacter</taxon>
    </lineage>
</organism>